<proteinExistence type="predicted"/>
<dbReference type="Proteomes" id="UP001144280">
    <property type="component" value="Unassembled WGS sequence"/>
</dbReference>
<feature type="transmembrane region" description="Helical" evidence="4">
    <location>
        <begin position="109"/>
        <end position="126"/>
    </location>
</feature>
<evidence type="ECO:0000256" key="3">
    <source>
        <dbReference type="ARBA" id="ARBA00023012"/>
    </source>
</evidence>
<protein>
    <recommendedName>
        <fullName evidence="5">Histidine kinase/HSP90-like ATPase domain-containing protein</fullName>
    </recommendedName>
</protein>
<evidence type="ECO:0000313" key="6">
    <source>
        <dbReference type="EMBL" id="GLH99230.1"/>
    </source>
</evidence>
<dbReference type="Pfam" id="PF02518">
    <property type="entry name" value="HATPase_c"/>
    <property type="match status" value="1"/>
</dbReference>
<keyword evidence="4" id="KW-0812">Transmembrane</keyword>
<dbReference type="CDD" id="cd16917">
    <property type="entry name" value="HATPase_UhpB-NarQ-NarX-like"/>
    <property type="match status" value="1"/>
</dbReference>
<keyword evidence="2" id="KW-0418">Kinase</keyword>
<sequence length="379" mass="39923">MLLVLAFRWLTVAWMAALAVVSGQVQRPLLAAVAVAGTLAWTAWLTMSMPRRTTAVLAADLAVAAGLLIVSGHLHPAQQVLTNHSWFAGAYPMAAVAAWGVVHGVRGGLGAGCLLGLALPVAYTVNGAPPADLSYLQALHLVAAALAYPLLGLAVGTATLQFGRLSRHLAEHRGRAAERERLVARIHDDVLQHLAQIRRRGTDLVERPSVAARDVRALMADLERQETALRTLARPEPVLPTGTRLLDDALEEVLAGVALPTSLVSSGAVTLPVGTATEVLAAVREAVDNVVKHAGATRLWVVVLRDADGVTVSVHDDGTGFVFDEAAFAAAGRLGLRVSVRARVERLGGRVELRSRLGKGTEVELWLPAGLLDAPPGPR</sequence>
<keyword evidence="4" id="KW-0472">Membrane</keyword>
<dbReference type="SMART" id="SM00387">
    <property type="entry name" value="HATPase_c"/>
    <property type="match status" value="1"/>
</dbReference>
<organism evidence="6 7">
    <name type="scientific">Phytohabitans aurantiacus</name>
    <dbReference type="NCBI Taxonomy" id="3016789"/>
    <lineage>
        <taxon>Bacteria</taxon>
        <taxon>Bacillati</taxon>
        <taxon>Actinomycetota</taxon>
        <taxon>Actinomycetes</taxon>
        <taxon>Micromonosporales</taxon>
        <taxon>Micromonosporaceae</taxon>
    </lineage>
</organism>
<dbReference type="PANTHER" id="PTHR24421">
    <property type="entry name" value="NITRATE/NITRITE SENSOR PROTEIN NARX-RELATED"/>
    <property type="match status" value="1"/>
</dbReference>
<dbReference type="InterPro" id="IPR003594">
    <property type="entry name" value="HATPase_dom"/>
</dbReference>
<dbReference type="EMBL" id="BSDI01000021">
    <property type="protein sequence ID" value="GLH99230.1"/>
    <property type="molecule type" value="Genomic_DNA"/>
</dbReference>
<keyword evidence="7" id="KW-1185">Reference proteome</keyword>
<keyword evidence="3" id="KW-0902">Two-component regulatory system</keyword>
<evidence type="ECO:0000256" key="1">
    <source>
        <dbReference type="ARBA" id="ARBA00022679"/>
    </source>
</evidence>
<name>A0ABQ5QY57_9ACTN</name>
<dbReference type="InterPro" id="IPR036890">
    <property type="entry name" value="HATPase_C_sf"/>
</dbReference>
<dbReference type="Gene3D" id="3.30.565.10">
    <property type="entry name" value="Histidine kinase-like ATPase, C-terminal domain"/>
    <property type="match status" value="1"/>
</dbReference>
<evidence type="ECO:0000259" key="5">
    <source>
        <dbReference type="SMART" id="SM00387"/>
    </source>
</evidence>
<evidence type="ECO:0000256" key="4">
    <source>
        <dbReference type="SAM" id="Phobius"/>
    </source>
</evidence>
<keyword evidence="1" id="KW-0808">Transferase</keyword>
<gene>
    <name evidence="6" type="ORF">Pa4123_45050</name>
</gene>
<dbReference type="InterPro" id="IPR050482">
    <property type="entry name" value="Sensor_HK_TwoCompSys"/>
</dbReference>
<feature type="domain" description="Histidine kinase/HSP90-like ATPase" evidence="5">
    <location>
        <begin position="274"/>
        <end position="371"/>
    </location>
</feature>
<evidence type="ECO:0000256" key="2">
    <source>
        <dbReference type="ARBA" id="ARBA00022777"/>
    </source>
</evidence>
<evidence type="ECO:0000313" key="7">
    <source>
        <dbReference type="Proteomes" id="UP001144280"/>
    </source>
</evidence>
<reference evidence="6" key="1">
    <citation type="submission" date="2022-12" db="EMBL/GenBank/DDBJ databases">
        <title>New Phytohabitans aurantiacus sp. RD004123 nov., an actinomycete isolated from soil.</title>
        <authorList>
            <person name="Triningsih D.W."/>
            <person name="Harunari E."/>
            <person name="Igarashi Y."/>
        </authorList>
    </citation>
    <scope>NUCLEOTIDE SEQUENCE</scope>
    <source>
        <strain evidence="6">RD004123</strain>
    </source>
</reference>
<accession>A0ABQ5QY57</accession>
<keyword evidence="4" id="KW-1133">Transmembrane helix</keyword>
<feature type="transmembrane region" description="Helical" evidence="4">
    <location>
        <begin position="29"/>
        <end position="47"/>
    </location>
</feature>
<feature type="transmembrane region" description="Helical" evidence="4">
    <location>
        <begin position="54"/>
        <end position="74"/>
    </location>
</feature>
<feature type="transmembrane region" description="Helical" evidence="4">
    <location>
        <begin position="138"/>
        <end position="160"/>
    </location>
</feature>
<comment type="caution">
    <text evidence="6">The sequence shown here is derived from an EMBL/GenBank/DDBJ whole genome shotgun (WGS) entry which is preliminary data.</text>
</comment>
<dbReference type="RefSeq" id="WP_281898741.1">
    <property type="nucleotide sequence ID" value="NZ_BSDI01000021.1"/>
</dbReference>
<dbReference type="PANTHER" id="PTHR24421:SF61">
    <property type="entry name" value="OXYGEN SENSOR HISTIDINE KINASE NREB"/>
    <property type="match status" value="1"/>
</dbReference>
<dbReference type="SUPFAM" id="SSF55874">
    <property type="entry name" value="ATPase domain of HSP90 chaperone/DNA topoisomerase II/histidine kinase"/>
    <property type="match status" value="1"/>
</dbReference>
<feature type="transmembrane region" description="Helical" evidence="4">
    <location>
        <begin position="86"/>
        <end position="102"/>
    </location>
</feature>